<dbReference type="InterPro" id="IPR009423">
    <property type="entry name" value="NDUC2"/>
</dbReference>
<evidence type="ECO:0000313" key="12">
    <source>
        <dbReference type="Proteomes" id="UP000631545"/>
    </source>
</evidence>
<evidence type="ECO:0000256" key="3">
    <source>
        <dbReference type="ARBA" id="ARBA00022448"/>
    </source>
</evidence>
<organism evidence="11 12">
    <name type="scientific">Tychaedon coryphoeus</name>
    <name type="common">Karoo scrub-robin</name>
    <name type="synonym">Erythropygia coryphaeus</name>
    <dbReference type="NCBI Taxonomy" id="614051"/>
    <lineage>
        <taxon>Eukaryota</taxon>
        <taxon>Metazoa</taxon>
        <taxon>Chordata</taxon>
        <taxon>Craniata</taxon>
        <taxon>Vertebrata</taxon>
        <taxon>Euteleostomi</taxon>
        <taxon>Archelosauria</taxon>
        <taxon>Archosauria</taxon>
        <taxon>Dinosauria</taxon>
        <taxon>Saurischia</taxon>
        <taxon>Theropoda</taxon>
        <taxon>Coelurosauria</taxon>
        <taxon>Aves</taxon>
        <taxon>Neognathae</taxon>
        <taxon>Neoaves</taxon>
        <taxon>Telluraves</taxon>
        <taxon>Australaves</taxon>
        <taxon>Passeriformes</taxon>
        <taxon>Muscicapidae</taxon>
        <taxon>Cercotrichas</taxon>
    </lineage>
</organism>
<dbReference type="PIRSF" id="PIRSF017834">
    <property type="entry name" value="NADH-UbQ_OxRdtase_b14.5b"/>
    <property type="match status" value="1"/>
</dbReference>
<sequence>MVLLPDESRSLPPPPLLNKGTVWFGFSGWLAALLDNAFNQRPVLRAGVHRQILFATLGCFVGYQLVKRAEYVHAKVDRELLEYIRHHPVDFHAGKGTLGW</sequence>
<reference evidence="11" key="1">
    <citation type="submission" date="2019-09" db="EMBL/GenBank/DDBJ databases">
        <title>Bird 10,000 Genomes (B10K) Project - Family phase.</title>
        <authorList>
            <person name="Zhang G."/>
        </authorList>
    </citation>
    <scope>NUCLEOTIDE SEQUENCE</scope>
    <source>
        <strain evidence="11">OUT-0024</strain>
        <tissue evidence="11">Muscle</tissue>
    </source>
</reference>
<keyword evidence="12" id="KW-1185">Reference proteome</keyword>
<comment type="subcellular location">
    <subcellularLocation>
        <location evidence="1">Mitochondrion inner membrane</location>
        <topology evidence="1">Single-pass membrane protein</topology>
        <orientation evidence="1">Matrix side</orientation>
    </subcellularLocation>
</comment>
<keyword evidence="8" id="KW-1133">Transmembrane helix</keyword>
<dbReference type="Pfam" id="PF06374">
    <property type="entry name" value="NDUF_C2"/>
    <property type="match status" value="1"/>
</dbReference>
<keyword evidence="6" id="KW-0999">Mitochondrion inner membrane</keyword>
<evidence type="ECO:0000256" key="9">
    <source>
        <dbReference type="ARBA" id="ARBA00023128"/>
    </source>
</evidence>
<keyword evidence="9" id="KW-0496">Mitochondrion</keyword>
<keyword evidence="10" id="KW-0472">Membrane</keyword>
<dbReference type="EMBL" id="WBND01000431">
    <property type="protein sequence ID" value="NXC86347.1"/>
    <property type="molecule type" value="Genomic_DNA"/>
</dbReference>
<dbReference type="PANTHER" id="PTHR13099">
    <property type="entry name" value="NADH-UBIQUINONE OXIDOREDUCTASE SUBUNIT B14.5B"/>
    <property type="match status" value="1"/>
</dbReference>
<gene>
    <name evidence="11" type="primary">Ndufc2</name>
    <name evidence="11" type="ORF">CERCOR_R00925</name>
</gene>
<keyword evidence="4" id="KW-0679">Respiratory chain</keyword>
<keyword evidence="7" id="KW-0249">Electron transport</keyword>
<evidence type="ECO:0000256" key="1">
    <source>
        <dbReference type="ARBA" id="ARBA00004298"/>
    </source>
</evidence>
<proteinExistence type="inferred from homology"/>
<dbReference type="Proteomes" id="UP000631545">
    <property type="component" value="Unassembled WGS sequence"/>
</dbReference>
<evidence type="ECO:0000256" key="4">
    <source>
        <dbReference type="ARBA" id="ARBA00022660"/>
    </source>
</evidence>
<accession>A0A851R7G0</accession>
<protein>
    <submittedName>
        <fullName evidence="11">NDUC2 dehydrogenase</fullName>
    </submittedName>
</protein>
<evidence type="ECO:0000256" key="10">
    <source>
        <dbReference type="ARBA" id="ARBA00023136"/>
    </source>
</evidence>
<dbReference type="PANTHER" id="PTHR13099:SF0">
    <property type="entry name" value="NADH DEHYDROGENASE [UBIQUINONE] 1 SUBUNIT C2-RELATED"/>
    <property type="match status" value="1"/>
</dbReference>
<evidence type="ECO:0000256" key="2">
    <source>
        <dbReference type="ARBA" id="ARBA00008674"/>
    </source>
</evidence>
<evidence type="ECO:0000256" key="8">
    <source>
        <dbReference type="ARBA" id="ARBA00022989"/>
    </source>
</evidence>
<comment type="similarity">
    <text evidence="2">Belongs to the complex I NDUFC2 subunit family.</text>
</comment>
<name>A0A851R7G0_TYCCO</name>
<feature type="non-terminal residue" evidence="11">
    <location>
        <position position="1"/>
    </location>
</feature>
<dbReference type="GO" id="GO:0005743">
    <property type="term" value="C:mitochondrial inner membrane"/>
    <property type="evidence" value="ECO:0007669"/>
    <property type="project" value="UniProtKB-SubCell"/>
</dbReference>
<comment type="caution">
    <text evidence="11">The sequence shown here is derived from an EMBL/GenBank/DDBJ whole genome shotgun (WGS) entry which is preliminary data.</text>
</comment>
<dbReference type="GO" id="GO:0006120">
    <property type="term" value="P:mitochondrial electron transport, NADH to ubiquinone"/>
    <property type="evidence" value="ECO:0007669"/>
    <property type="project" value="InterPro"/>
</dbReference>
<keyword evidence="5" id="KW-0812">Transmembrane</keyword>
<evidence type="ECO:0000256" key="6">
    <source>
        <dbReference type="ARBA" id="ARBA00022792"/>
    </source>
</evidence>
<evidence type="ECO:0000256" key="7">
    <source>
        <dbReference type="ARBA" id="ARBA00022982"/>
    </source>
</evidence>
<evidence type="ECO:0000256" key="5">
    <source>
        <dbReference type="ARBA" id="ARBA00022692"/>
    </source>
</evidence>
<keyword evidence="3" id="KW-0813">Transport</keyword>
<evidence type="ECO:0000313" key="11">
    <source>
        <dbReference type="EMBL" id="NXC86347.1"/>
    </source>
</evidence>
<dbReference type="AlphaFoldDB" id="A0A851R7G0"/>
<feature type="non-terminal residue" evidence="11">
    <location>
        <position position="100"/>
    </location>
</feature>